<dbReference type="GO" id="GO:0071164">
    <property type="term" value="F:RNA cap trimethylguanosine synthase activity"/>
    <property type="evidence" value="ECO:0007669"/>
    <property type="project" value="TreeGrafter"/>
</dbReference>
<protein>
    <recommendedName>
        <fullName evidence="1">Trimethylguanosine synthase</fullName>
    </recommendedName>
    <alternativeName>
        <fullName evidence="7">Cap-specific guanine-N(2) methyltransferase</fullName>
    </alternativeName>
</protein>
<sequence>MEEGKGDRQGEAIPAKFWSRRFELFSRFHEGVRLDAESWYSVTPEPIARRVAERMSAGLGASAGWLWLDAFCGAGGNAIQLAANDPHGVVVGVDIDPHKVELARHNARLYGVEGRIQFVIGDFTALAPRLRAHAVHLSPPWGGCHHRRVKEFDLTRMRVLGSQCDGMSLFDLALTISPSIAYYLPAHTWRAQLESLTWKHPSQRSELQEFMRRDGRRDRVHVIAAFFDAKPSSWLLAHSLGVSTRKVRMPSVPNHPAVM</sequence>
<dbReference type="EMBL" id="JBGBPQ010000006">
    <property type="protein sequence ID" value="KAL1522394.1"/>
    <property type="molecule type" value="Genomic_DNA"/>
</dbReference>
<comment type="caution">
    <text evidence="8">The sequence shown here is derived from an EMBL/GenBank/DDBJ whole genome shotgun (WGS) entry which is preliminary data.</text>
</comment>
<organism evidence="8 9">
    <name type="scientific">Prymnesium parvum</name>
    <name type="common">Toxic golden alga</name>
    <dbReference type="NCBI Taxonomy" id="97485"/>
    <lineage>
        <taxon>Eukaryota</taxon>
        <taxon>Haptista</taxon>
        <taxon>Haptophyta</taxon>
        <taxon>Prymnesiophyceae</taxon>
        <taxon>Prymnesiales</taxon>
        <taxon>Prymnesiaceae</taxon>
        <taxon>Prymnesium</taxon>
    </lineage>
</organism>
<dbReference type="PANTHER" id="PTHR14741">
    <property type="entry name" value="S-ADENOSYLMETHIONINE-DEPENDENT METHYLTRANSFERASE RELATED"/>
    <property type="match status" value="1"/>
</dbReference>
<evidence type="ECO:0000256" key="5">
    <source>
        <dbReference type="ARBA" id="ARBA00048763"/>
    </source>
</evidence>
<comment type="catalytic activity">
    <reaction evidence="6">
        <text>a 5'-end (N(7)-methyl 5'-triphosphoguanosine)-ribonucleoside in snRNA + S-adenosyl-L-methionine = a 5'-end (N(2),N(7)-dimethyl 5'-triphosphoguanosine)-ribonucleoside in snRNA + S-adenosyl-L-homocysteine + H(+)</text>
        <dbReference type="Rhea" id="RHEA:78471"/>
        <dbReference type="Rhea" id="RHEA-COMP:19085"/>
        <dbReference type="Rhea" id="RHEA-COMP:19087"/>
        <dbReference type="ChEBI" id="CHEBI:15378"/>
        <dbReference type="ChEBI" id="CHEBI:57856"/>
        <dbReference type="ChEBI" id="CHEBI:59789"/>
        <dbReference type="ChEBI" id="CHEBI:156461"/>
        <dbReference type="ChEBI" id="CHEBI:172880"/>
    </reaction>
    <physiologicalReaction direction="left-to-right" evidence="6">
        <dbReference type="Rhea" id="RHEA:78472"/>
    </physiologicalReaction>
</comment>
<reference evidence="8 9" key="1">
    <citation type="journal article" date="2024" name="Science">
        <title>Giant polyketide synthase enzymes in the biosynthesis of giant marine polyether toxins.</title>
        <authorList>
            <person name="Fallon T.R."/>
            <person name="Shende V.V."/>
            <person name="Wierzbicki I.H."/>
            <person name="Pendleton A.L."/>
            <person name="Watervoot N.F."/>
            <person name="Auber R.P."/>
            <person name="Gonzalez D.J."/>
            <person name="Wisecaver J.H."/>
            <person name="Moore B.S."/>
        </authorList>
    </citation>
    <scope>NUCLEOTIDE SEQUENCE [LARGE SCALE GENOMIC DNA]</scope>
    <source>
        <strain evidence="8 9">12B1</strain>
    </source>
</reference>
<dbReference type="CDD" id="cd02440">
    <property type="entry name" value="AdoMet_MTases"/>
    <property type="match status" value="1"/>
</dbReference>
<proteinExistence type="inferred from homology"/>
<evidence type="ECO:0000256" key="7">
    <source>
        <dbReference type="ARBA" id="ARBA00049790"/>
    </source>
</evidence>
<evidence type="ECO:0000313" key="9">
    <source>
        <dbReference type="Proteomes" id="UP001515480"/>
    </source>
</evidence>
<evidence type="ECO:0000256" key="1">
    <source>
        <dbReference type="ARBA" id="ARBA00018517"/>
    </source>
</evidence>
<comment type="catalytic activity">
    <reaction evidence="4">
        <text>a 5'-end (N(7)-methyl 5'-triphosphoguanosine)-ribonucleoside in snoRNA + S-adenosyl-L-methionine = a 5'-end (N(2),N(7)-dimethyl 5'-triphosphoguanosine)-ribonucleoside in snoRNA + S-adenosyl-L-homocysteine + H(+)</text>
        <dbReference type="Rhea" id="RHEA:78475"/>
        <dbReference type="Rhea" id="RHEA-COMP:19086"/>
        <dbReference type="Rhea" id="RHEA-COMP:19088"/>
        <dbReference type="ChEBI" id="CHEBI:15378"/>
        <dbReference type="ChEBI" id="CHEBI:57856"/>
        <dbReference type="ChEBI" id="CHEBI:59789"/>
        <dbReference type="ChEBI" id="CHEBI:156461"/>
        <dbReference type="ChEBI" id="CHEBI:172880"/>
    </reaction>
    <physiologicalReaction direction="left-to-right" evidence="4">
        <dbReference type="Rhea" id="RHEA:78476"/>
    </physiologicalReaction>
</comment>
<dbReference type="SUPFAM" id="SSF53335">
    <property type="entry name" value="S-adenosyl-L-methionine-dependent methyltransferases"/>
    <property type="match status" value="1"/>
</dbReference>
<dbReference type="AlphaFoldDB" id="A0AB34JLG2"/>
<accession>A0AB34JLG2</accession>
<dbReference type="InterPro" id="IPR029063">
    <property type="entry name" value="SAM-dependent_MTases_sf"/>
</dbReference>
<evidence type="ECO:0000313" key="8">
    <source>
        <dbReference type="EMBL" id="KAL1522394.1"/>
    </source>
</evidence>
<evidence type="ECO:0000256" key="4">
    <source>
        <dbReference type="ARBA" id="ARBA00048740"/>
    </source>
</evidence>
<evidence type="ECO:0000256" key="2">
    <source>
        <dbReference type="ARBA" id="ARBA00025783"/>
    </source>
</evidence>
<dbReference type="InterPro" id="IPR019012">
    <property type="entry name" value="RNA_cap_Gua-N2-MeTrfase"/>
</dbReference>
<dbReference type="Pfam" id="PF09445">
    <property type="entry name" value="Methyltransf_15"/>
    <property type="match status" value="1"/>
</dbReference>
<comment type="similarity">
    <text evidence="2">Belongs to the methyltransferase superfamily. Trimethylguanosine synthase family.</text>
</comment>
<evidence type="ECO:0000256" key="3">
    <source>
        <dbReference type="ARBA" id="ARBA00047418"/>
    </source>
</evidence>
<dbReference type="Gene3D" id="3.40.50.150">
    <property type="entry name" value="Vaccinia Virus protein VP39"/>
    <property type="match status" value="1"/>
</dbReference>
<dbReference type="PANTHER" id="PTHR14741:SF32">
    <property type="entry name" value="TRIMETHYLGUANOSINE SYNTHASE"/>
    <property type="match status" value="1"/>
</dbReference>
<gene>
    <name evidence="8" type="ORF">AB1Y20_017384</name>
</gene>
<comment type="catalytic activity">
    <reaction evidence="5">
        <text>a 5'-end (N(2),N(7)-dimethyl 5'-triphosphoguanosine)-ribonucleoside in snRNA + S-adenosyl-L-methionine = a 5'-end (N(2),N(2),N(7)-trimethyl 5'-triphosphoguanosine)-ribonucleoside in snRNA + S-adenosyl-L-homocysteine + H(+)</text>
        <dbReference type="Rhea" id="RHEA:78479"/>
        <dbReference type="Rhea" id="RHEA-COMP:19087"/>
        <dbReference type="Rhea" id="RHEA-COMP:19089"/>
        <dbReference type="ChEBI" id="CHEBI:15378"/>
        <dbReference type="ChEBI" id="CHEBI:57856"/>
        <dbReference type="ChEBI" id="CHEBI:59789"/>
        <dbReference type="ChEBI" id="CHEBI:167623"/>
        <dbReference type="ChEBI" id="CHEBI:172880"/>
    </reaction>
    <physiologicalReaction direction="left-to-right" evidence="5">
        <dbReference type="Rhea" id="RHEA:78480"/>
    </physiologicalReaction>
</comment>
<comment type="catalytic activity">
    <reaction evidence="3">
        <text>a 5'-end (N(2),N(7)-dimethyl 5'-triphosphoguanosine)-ribonucleoside in snoRNA + S-adenosyl-L-methionine = a 5'-end (N(2),N(2),N(7)-trimethyl 5'-triphosphoguanosine)-ribonucleoside in snoRNA + S-adenosyl-L-homocysteine + H(+)</text>
        <dbReference type="Rhea" id="RHEA:78507"/>
        <dbReference type="Rhea" id="RHEA-COMP:19088"/>
        <dbReference type="Rhea" id="RHEA-COMP:19090"/>
        <dbReference type="ChEBI" id="CHEBI:15378"/>
        <dbReference type="ChEBI" id="CHEBI:57856"/>
        <dbReference type="ChEBI" id="CHEBI:59789"/>
        <dbReference type="ChEBI" id="CHEBI:167623"/>
        <dbReference type="ChEBI" id="CHEBI:172880"/>
    </reaction>
    <physiologicalReaction direction="left-to-right" evidence="3">
        <dbReference type="Rhea" id="RHEA:78508"/>
    </physiologicalReaction>
</comment>
<keyword evidence="9" id="KW-1185">Reference proteome</keyword>
<name>A0AB34JLG2_PRYPA</name>
<evidence type="ECO:0000256" key="6">
    <source>
        <dbReference type="ARBA" id="ARBA00049075"/>
    </source>
</evidence>
<dbReference type="Proteomes" id="UP001515480">
    <property type="component" value="Unassembled WGS sequence"/>
</dbReference>
<dbReference type="GO" id="GO:0005634">
    <property type="term" value="C:nucleus"/>
    <property type="evidence" value="ECO:0007669"/>
    <property type="project" value="TreeGrafter"/>
</dbReference>